<accession>A0A5B7GJB2</accession>
<proteinExistence type="predicted"/>
<name>A0A5B7GJB2_PORTR</name>
<dbReference type="EMBL" id="VSRR010014729">
    <property type="protein sequence ID" value="MPC57367.1"/>
    <property type="molecule type" value="Genomic_DNA"/>
</dbReference>
<keyword evidence="2" id="KW-1185">Reference proteome</keyword>
<protein>
    <submittedName>
        <fullName evidence="1">Uncharacterized protein</fullName>
    </submittedName>
</protein>
<comment type="caution">
    <text evidence="1">The sequence shown here is derived from an EMBL/GenBank/DDBJ whole genome shotgun (WGS) entry which is preliminary data.</text>
</comment>
<evidence type="ECO:0000313" key="1">
    <source>
        <dbReference type="EMBL" id="MPC57367.1"/>
    </source>
</evidence>
<dbReference type="AlphaFoldDB" id="A0A5B7GJB2"/>
<reference evidence="1 2" key="1">
    <citation type="submission" date="2019-05" db="EMBL/GenBank/DDBJ databases">
        <title>Another draft genome of Portunus trituberculatus and its Hox gene families provides insights of decapod evolution.</title>
        <authorList>
            <person name="Jeong J.-H."/>
            <person name="Song I."/>
            <person name="Kim S."/>
            <person name="Choi T."/>
            <person name="Kim D."/>
            <person name="Ryu S."/>
            <person name="Kim W."/>
        </authorList>
    </citation>
    <scope>NUCLEOTIDE SEQUENCE [LARGE SCALE GENOMIC DNA]</scope>
    <source>
        <tissue evidence="1">Muscle</tissue>
    </source>
</reference>
<organism evidence="1 2">
    <name type="scientific">Portunus trituberculatus</name>
    <name type="common">Swimming crab</name>
    <name type="synonym">Neptunus trituberculatus</name>
    <dbReference type="NCBI Taxonomy" id="210409"/>
    <lineage>
        <taxon>Eukaryota</taxon>
        <taxon>Metazoa</taxon>
        <taxon>Ecdysozoa</taxon>
        <taxon>Arthropoda</taxon>
        <taxon>Crustacea</taxon>
        <taxon>Multicrustacea</taxon>
        <taxon>Malacostraca</taxon>
        <taxon>Eumalacostraca</taxon>
        <taxon>Eucarida</taxon>
        <taxon>Decapoda</taxon>
        <taxon>Pleocyemata</taxon>
        <taxon>Brachyura</taxon>
        <taxon>Eubrachyura</taxon>
        <taxon>Portunoidea</taxon>
        <taxon>Portunidae</taxon>
        <taxon>Portuninae</taxon>
        <taxon>Portunus</taxon>
    </lineage>
</organism>
<gene>
    <name evidence="1" type="ORF">E2C01_051346</name>
</gene>
<dbReference type="Proteomes" id="UP000324222">
    <property type="component" value="Unassembled WGS sequence"/>
</dbReference>
<evidence type="ECO:0000313" key="2">
    <source>
        <dbReference type="Proteomes" id="UP000324222"/>
    </source>
</evidence>
<sequence length="132" mass="15108">MVFYRLRIRSKTANAAEVNEEKVEGGVKSSPIWGHIWSPPQKEKYPFSYSGRRDDCDDCNSVVLTMIQEKLSFLFSFWFWGERDTGSKAFITLPLSVSRVPGVVWGGHRNSSHEVHLVKTVSVLAVEELRNY</sequence>